<evidence type="ECO:0000313" key="3">
    <source>
        <dbReference type="Proteomes" id="UP000067626"/>
    </source>
</evidence>
<sequence>MTRQLPTTYDAPRDPCTTGRTLAPRRSSEPPKSSCRPSTRRLTSSLIALVLALGLTACDRHPSARIQGKLIAPQGVAGALVLPLDGARDAFVVDPLTGEFKAWYGAISVATTTIPLFVYVPGQRPLVLTPGRDFTLEPHDGALIADLQIDTTRARQPHPLPLTCLGDQCTADLPPEAGACRASLILLDGPRALLVSPGEREVKGGERIVSLLPMLEGRPRSLVLVVVCPNDDYVTDVAQFDDY</sequence>
<dbReference type="EMBL" id="CP012159">
    <property type="protein sequence ID" value="AKT38481.1"/>
    <property type="molecule type" value="Genomic_DNA"/>
</dbReference>
<protein>
    <submittedName>
        <fullName evidence="2">Uncharacterized protein</fullName>
    </submittedName>
</protein>
<evidence type="ECO:0000256" key="1">
    <source>
        <dbReference type="SAM" id="MobiDB-lite"/>
    </source>
</evidence>
<dbReference type="KEGG" id="ccro:CMC5_026280"/>
<keyword evidence="3" id="KW-1185">Reference proteome</keyword>
<dbReference type="OrthoDB" id="5517771at2"/>
<gene>
    <name evidence="2" type="ORF">CMC5_026280</name>
</gene>
<accession>A0A0K1EC71</accession>
<organism evidence="2 3">
    <name type="scientific">Chondromyces crocatus</name>
    <dbReference type="NCBI Taxonomy" id="52"/>
    <lineage>
        <taxon>Bacteria</taxon>
        <taxon>Pseudomonadati</taxon>
        <taxon>Myxococcota</taxon>
        <taxon>Polyangia</taxon>
        <taxon>Polyangiales</taxon>
        <taxon>Polyangiaceae</taxon>
        <taxon>Chondromyces</taxon>
    </lineage>
</organism>
<dbReference type="RefSeq" id="WP_050430699.1">
    <property type="nucleotide sequence ID" value="NZ_CP012159.1"/>
</dbReference>
<dbReference type="Proteomes" id="UP000067626">
    <property type="component" value="Chromosome"/>
</dbReference>
<evidence type="ECO:0000313" key="2">
    <source>
        <dbReference type="EMBL" id="AKT38481.1"/>
    </source>
</evidence>
<name>A0A0K1EC71_CHOCO</name>
<dbReference type="AlphaFoldDB" id="A0A0K1EC71"/>
<reference evidence="2 3" key="1">
    <citation type="submission" date="2015-07" db="EMBL/GenBank/DDBJ databases">
        <title>Genome analysis of myxobacterium Chondromyces crocatus Cm c5 reveals a high potential for natural compound synthesis and the genetic basis for the loss of fruiting body formation.</title>
        <authorList>
            <person name="Zaburannyi N."/>
            <person name="Bunk B."/>
            <person name="Maier J."/>
            <person name="Overmann J."/>
            <person name="Mueller R."/>
        </authorList>
    </citation>
    <scope>NUCLEOTIDE SEQUENCE [LARGE SCALE GENOMIC DNA]</scope>
    <source>
        <strain evidence="2 3">Cm c5</strain>
    </source>
</reference>
<dbReference type="STRING" id="52.CMC5_026280"/>
<feature type="region of interest" description="Disordered" evidence="1">
    <location>
        <begin position="1"/>
        <end position="39"/>
    </location>
</feature>
<proteinExistence type="predicted"/>